<sequence length="37" mass="4232">MYKSMLMTESAAIRIIFTPCRGVLLYPHDMSPTSWPS</sequence>
<evidence type="ECO:0000313" key="1">
    <source>
        <dbReference type="EMBL" id="JAE13869.1"/>
    </source>
</evidence>
<reference evidence="1" key="1">
    <citation type="submission" date="2014-09" db="EMBL/GenBank/DDBJ databases">
        <authorList>
            <person name="Magalhaes I.L.F."/>
            <person name="Oliveira U."/>
            <person name="Santos F.R."/>
            <person name="Vidigal T.H.D.A."/>
            <person name="Brescovit A.D."/>
            <person name="Santos A.J."/>
        </authorList>
    </citation>
    <scope>NUCLEOTIDE SEQUENCE</scope>
    <source>
        <tissue evidence="1">Shoot tissue taken approximately 20 cm above the soil surface</tissue>
    </source>
</reference>
<protein>
    <submittedName>
        <fullName evidence="1">Uncharacterized protein</fullName>
    </submittedName>
</protein>
<organism evidence="1">
    <name type="scientific">Arundo donax</name>
    <name type="common">Giant reed</name>
    <name type="synonym">Donax arundinaceus</name>
    <dbReference type="NCBI Taxonomy" id="35708"/>
    <lineage>
        <taxon>Eukaryota</taxon>
        <taxon>Viridiplantae</taxon>
        <taxon>Streptophyta</taxon>
        <taxon>Embryophyta</taxon>
        <taxon>Tracheophyta</taxon>
        <taxon>Spermatophyta</taxon>
        <taxon>Magnoliopsida</taxon>
        <taxon>Liliopsida</taxon>
        <taxon>Poales</taxon>
        <taxon>Poaceae</taxon>
        <taxon>PACMAD clade</taxon>
        <taxon>Arundinoideae</taxon>
        <taxon>Arundineae</taxon>
        <taxon>Arundo</taxon>
    </lineage>
</organism>
<dbReference type="EMBL" id="GBRH01184027">
    <property type="protein sequence ID" value="JAE13869.1"/>
    <property type="molecule type" value="Transcribed_RNA"/>
</dbReference>
<name>A0A0A9FRJ5_ARUDO</name>
<dbReference type="AlphaFoldDB" id="A0A0A9FRJ5"/>
<accession>A0A0A9FRJ5</accession>
<reference evidence="1" key="2">
    <citation type="journal article" date="2015" name="Data Brief">
        <title>Shoot transcriptome of the giant reed, Arundo donax.</title>
        <authorList>
            <person name="Barrero R.A."/>
            <person name="Guerrero F.D."/>
            <person name="Moolhuijzen P."/>
            <person name="Goolsby J.A."/>
            <person name="Tidwell J."/>
            <person name="Bellgard S.E."/>
            <person name="Bellgard M.I."/>
        </authorList>
    </citation>
    <scope>NUCLEOTIDE SEQUENCE</scope>
    <source>
        <tissue evidence="1">Shoot tissue taken approximately 20 cm above the soil surface</tissue>
    </source>
</reference>
<proteinExistence type="predicted"/>